<dbReference type="EMBL" id="QXFL01000003">
    <property type="protein sequence ID" value="RIV86726.1"/>
    <property type="molecule type" value="Genomic_DNA"/>
</dbReference>
<dbReference type="PANTHER" id="PTHR39207:SF1">
    <property type="entry name" value="ALPHA-GLUCURONIDASE A"/>
    <property type="match status" value="1"/>
</dbReference>
<feature type="signal peptide" evidence="2">
    <location>
        <begin position="1"/>
        <end position="30"/>
    </location>
</feature>
<evidence type="ECO:0000256" key="2">
    <source>
        <dbReference type="SAM" id="SignalP"/>
    </source>
</evidence>
<evidence type="ECO:0000259" key="4">
    <source>
        <dbReference type="Pfam" id="PF07488"/>
    </source>
</evidence>
<protein>
    <submittedName>
        <fullName evidence="5">Alpha-glucuronidase</fullName>
    </submittedName>
</protein>
<feature type="domain" description="Glycosyl hydrolase family 67 C-terminal" evidence="3">
    <location>
        <begin position="463"/>
        <end position="686"/>
    </location>
</feature>
<dbReference type="Gene3D" id="3.20.20.80">
    <property type="entry name" value="Glycosidases"/>
    <property type="match status" value="1"/>
</dbReference>
<dbReference type="SUPFAM" id="SSF51445">
    <property type="entry name" value="(Trans)glycosidases"/>
    <property type="match status" value="1"/>
</dbReference>
<dbReference type="InterPro" id="IPR011099">
    <property type="entry name" value="Glyco_hydro_67_C"/>
</dbReference>
<dbReference type="Pfam" id="PF07477">
    <property type="entry name" value="Glyco_hydro_67C"/>
    <property type="match status" value="1"/>
</dbReference>
<dbReference type="SUPFAM" id="SSF55545">
    <property type="entry name" value="beta-N-acetylhexosaminidase-like domain"/>
    <property type="match status" value="1"/>
</dbReference>
<dbReference type="GO" id="GO:0045493">
    <property type="term" value="P:xylan catabolic process"/>
    <property type="evidence" value="ECO:0007669"/>
    <property type="project" value="InterPro"/>
</dbReference>
<accession>A0A418NT50</accession>
<gene>
    <name evidence="5" type="ORF">D2V07_08515</name>
</gene>
<reference evidence="5 6" key="1">
    <citation type="submission" date="2018-08" db="EMBL/GenBank/DDBJ databases">
        <title>Erythrobacter zhengii sp.nov., a bacterium isolated from deep-sea sediment.</title>
        <authorList>
            <person name="Fang C."/>
            <person name="Wu Y.-H."/>
            <person name="Sun C."/>
            <person name="Wang H."/>
            <person name="Cheng H."/>
            <person name="Meng F.-X."/>
            <person name="Wang C.-S."/>
            <person name="Xu X.-W."/>
        </authorList>
    </citation>
    <scope>NUCLEOTIDE SEQUENCE [LARGE SCALE GENOMIC DNA]</scope>
    <source>
        <strain evidence="5 6">V18</strain>
    </source>
</reference>
<evidence type="ECO:0000259" key="3">
    <source>
        <dbReference type="Pfam" id="PF07477"/>
    </source>
</evidence>
<dbReference type="InterPro" id="IPR017853">
    <property type="entry name" value="GH"/>
</dbReference>
<dbReference type="Pfam" id="PF07488">
    <property type="entry name" value="Glyco_hydro_67M"/>
    <property type="match status" value="1"/>
</dbReference>
<dbReference type="GO" id="GO:0005576">
    <property type="term" value="C:extracellular region"/>
    <property type="evidence" value="ECO:0007669"/>
    <property type="project" value="InterPro"/>
</dbReference>
<sequence length="708" mass="78400">MMRVRKLVNFVAAACALAIGIAVPATGAQAEDGYDLWLRNAPLDAEQVERLGLPARLVRTALVEGAQSPSPTMNVATAELMHGLNSLAAAHPVERGSGPGRAIRLDCPESRADGDAAFTIRTVDGDIRIGGNSDLACLYGAYALLRELSLGTDPDTLDIDSAPAMPLRLLNHWDNPDGHVERGYAGRSIFDWWHLPERLDQRMIDYARANASVGINGAVVNNVNARAFMLEPRYIEKLARLADAWRPYGIRVYLSARFSAPTEIDGGDIGRLETADPLDPQVRAWWQAKADEIYAAIPDFGGFLVKANSEGQPGPQDYGRTHADGANMLAQAIGDRGTVIWRAFVYSAQDETDRAKQAYEEFVPLDGAFADNVIVQVKNGAIDFQPREPFHPMFGAMPQTRLMLEVQITKEYLGFASHLAFLAPMWREVLDADTGRGGSVAEVVAPAGMAGVANTGSDRNWSGSDFDQANWYAFGRLAWDPALSSDTIAREWLAQTFNREEAFLAQTAPMMLSSRETVARYMTPLGLAHLMATGHHYGPAPWVCDLDRPEWNPCYYHRADSDGIGFDRTATGSNALGQYAPAIADTWSDPATMDEHYLLWFHHLDWDYRTQSGLPLWDELVQRYDQGVTEVDTMVHTWDDLSAYVDPERHRAVAENLRIQQREANWWRDASIAYWQSLNGLPLPQGARAPSRDLEHYRSLSFPEAPGQ</sequence>
<dbReference type="GO" id="GO:0033939">
    <property type="term" value="F:xylan alpha-1,2-glucuronosidase activity"/>
    <property type="evidence" value="ECO:0007669"/>
    <property type="project" value="TreeGrafter"/>
</dbReference>
<dbReference type="Gene3D" id="3.90.1330.10">
    <property type="entry name" value="Alpha-glucuronidase, C-terminal domain"/>
    <property type="match status" value="1"/>
</dbReference>
<keyword evidence="6" id="KW-1185">Reference proteome</keyword>
<dbReference type="OrthoDB" id="339499at2"/>
<dbReference type="Proteomes" id="UP000286576">
    <property type="component" value="Unassembled WGS sequence"/>
</dbReference>
<dbReference type="AlphaFoldDB" id="A0A418NT50"/>
<name>A0A418NT50_9SPHN</name>
<evidence type="ECO:0000313" key="6">
    <source>
        <dbReference type="Proteomes" id="UP000286576"/>
    </source>
</evidence>
<proteinExistence type="predicted"/>
<dbReference type="InterPro" id="IPR029018">
    <property type="entry name" value="Hex-like_dom2"/>
</dbReference>
<keyword evidence="2" id="KW-0732">Signal</keyword>
<dbReference type="InterPro" id="IPR037054">
    <property type="entry name" value="A-glucoronidase_C_sf"/>
</dbReference>
<keyword evidence="1" id="KW-0378">Hydrolase</keyword>
<dbReference type="InterPro" id="IPR011100">
    <property type="entry name" value="Glyco_hydro_67_cat"/>
</dbReference>
<comment type="caution">
    <text evidence="5">The sequence shown here is derived from an EMBL/GenBank/DDBJ whole genome shotgun (WGS) entry which is preliminary data.</text>
</comment>
<dbReference type="RefSeq" id="WP_119586543.1">
    <property type="nucleotide sequence ID" value="NZ_CAWODQ010000022.1"/>
</dbReference>
<dbReference type="Gene3D" id="3.30.379.10">
    <property type="entry name" value="Chitobiase/beta-hexosaminidase domain 2-like"/>
    <property type="match status" value="1"/>
</dbReference>
<evidence type="ECO:0000256" key="1">
    <source>
        <dbReference type="ARBA" id="ARBA00022801"/>
    </source>
</evidence>
<dbReference type="PANTHER" id="PTHR39207">
    <property type="entry name" value="ALPHA-GLUCURONIDASE A"/>
    <property type="match status" value="1"/>
</dbReference>
<feature type="chain" id="PRO_5019205379" evidence="2">
    <location>
        <begin position="31"/>
        <end position="708"/>
    </location>
</feature>
<dbReference type="GO" id="GO:0046559">
    <property type="term" value="F:alpha-glucuronidase activity"/>
    <property type="evidence" value="ECO:0007669"/>
    <property type="project" value="InterPro"/>
</dbReference>
<feature type="domain" description="Glycosyl hydrolase family 67 catalytic" evidence="4">
    <location>
        <begin position="152"/>
        <end position="461"/>
    </location>
</feature>
<organism evidence="5 6">
    <name type="scientific">Aurantiacibacter zhengii</name>
    <dbReference type="NCBI Taxonomy" id="2307003"/>
    <lineage>
        <taxon>Bacteria</taxon>
        <taxon>Pseudomonadati</taxon>
        <taxon>Pseudomonadota</taxon>
        <taxon>Alphaproteobacteria</taxon>
        <taxon>Sphingomonadales</taxon>
        <taxon>Erythrobacteraceae</taxon>
        <taxon>Aurantiacibacter</taxon>
    </lineage>
</organism>
<evidence type="ECO:0000313" key="5">
    <source>
        <dbReference type="EMBL" id="RIV86726.1"/>
    </source>
</evidence>